<evidence type="ECO:0000256" key="9">
    <source>
        <dbReference type="SAM" id="MobiDB-lite"/>
    </source>
</evidence>
<feature type="compositionally biased region" description="Basic and acidic residues" evidence="9">
    <location>
        <begin position="403"/>
        <end position="424"/>
    </location>
</feature>
<reference evidence="13" key="1">
    <citation type="submission" date="2015-11" db="EMBL/GenBank/DDBJ databases">
        <authorList>
            <consortium name="Cross-ministerial Strategic Innovation Promotion Program (SIP) consortium"/>
            <person name="Tomihama T."/>
            <person name="Ikenaga M."/>
            <person name="Sakai M."/>
            <person name="Okubo T."/>
            <person name="Ikeda S."/>
        </authorList>
    </citation>
    <scope>NUCLEOTIDE SEQUENCE [LARGE SCALE GENOMIC DNA]</scope>
    <source>
        <strain evidence="13">S58</strain>
    </source>
</reference>
<comment type="catalytic activity">
    <reaction evidence="1">
        <text>ATP + protein L-histidine = ADP + protein N-phospho-L-histidine.</text>
        <dbReference type="EC" id="2.7.13.3"/>
    </reaction>
</comment>
<dbReference type="InterPro" id="IPR011712">
    <property type="entry name" value="Sig_transdc_His_kin_sub3_dim/P"/>
</dbReference>
<dbReference type="PANTHER" id="PTHR24421">
    <property type="entry name" value="NITRATE/NITRITE SENSOR PROTEIN NARX-RELATED"/>
    <property type="match status" value="1"/>
</dbReference>
<dbReference type="InterPro" id="IPR050482">
    <property type="entry name" value="Sensor_HK_TwoCompSys"/>
</dbReference>
<feature type="domain" description="Signal transduction histidine kinase subgroup 3 dimerisation and phosphoacceptor" evidence="11">
    <location>
        <begin position="167"/>
        <end position="230"/>
    </location>
</feature>
<keyword evidence="10" id="KW-1133">Transmembrane helix</keyword>
<feature type="transmembrane region" description="Helical" evidence="10">
    <location>
        <begin position="69"/>
        <end position="87"/>
    </location>
</feature>
<keyword evidence="3" id="KW-0597">Phosphoprotein</keyword>
<dbReference type="Pfam" id="PF07730">
    <property type="entry name" value="HisKA_3"/>
    <property type="match status" value="1"/>
</dbReference>
<dbReference type="InterPro" id="IPR036890">
    <property type="entry name" value="HATPase_C_sf"/>
</dbReference>
<dbReference type="Proteomes" id="UP000067448">
    <property type="component" value="Unassembled WGS sequence"/>
</dbReference>
<reference evidence="13" key="3">
    <citation type="submission" date="2016-02" db="EMBL/GenBank/DDBJ databases">
        <title>Draft genome of pathogenic Streptomyces sp. in Japan.</title>
        <authorList>
            <person name="Tomihama T."/>
            <person name="Ikenaga M."/>
            <person name="Sakai M."/>
            <person name="Okubo T."/>
            <person name="Ikeda S."/>
        </authorList>
    </citation>
    <scope>NUCLEOTIDE SEQUENCE [LARGE SCALE GENOMIC DNA]</scope>
    <source>
        <strain evidence="13">S58</strain>
    </source>
</reference>
<dbReference type="GO" id="GO:0005524">
    <property type="term" value="F:ATP binding"/>
    <property type="evidence" value="ECO:0007669"/>
    <property type="project" value="UniProtKB-KW"/>
</dbReference>
<evidence type="ECO:0000259" key="11">
    <source>
        <dbReference type="Pfam" id="PF07730"/>
    </source>
</evidence>
<keyword evidence="8" id="KW-0902">Two-component regulatory system</keyword>
<comment type="caution">
    <text evidence="12">The sequence shown here is derived from an EMBL/GenBank/DDBJ whole genome shotgun (WGS) entry which is preliminary data.</text>
</comment>
<evidence type="ECO:0000256" key="10">
    <source>
        <dbReference type="SAM" id="Phobius"/>
    </source>
</evidence>
<feature type="region of interest" description="Disordered" evidence="9">
    <location>
        <begin position="237"/>
        <end position="264"/>
    </location>
</feature>
<feature type="region of interest" description="Disordered" evidence="9">
    <location>
        <begin position="350"/>
        <end position="372"/>
    </location>
</feature>
<dbReference type="EMBL" id="BCMM01000042">
    <property type="protein sequence ID" value="GAQ66522.1"/>
    <property type="molecule type" value="Genomic_DNA"/>
</dbReference>
<evidence type="ECO:0000256" key="6">
    <source>
        <dbReference type="ARBA" id="ARBA00022777"/>
    </source>
</evidence>
<keyword evidence="10" id="KW-0472">Membrane</keyword>
<dbReference type="GO" id="GO:0046983">
    <property type="term" value="F:protein dimerization activity"/>
    <property type="evidence" value="ECO:0007669"/>
    <property type="project" value="InterPro"/>
</dbReference>
<keyword evidence="10" id="KW-0812">Transmembrane</keyword>
<dbReference type="Gene3D" id="1.20.5.1930">
    <property type="match status" value="1"/>
</dbReference>
<dbReference type="CDD" id="cd16917">
    <property type="entry name" value="HATPase_UhpB-NarQ-NarX-like"/>
    <property type="match status" value="1"/>
</dbReference>
<accession>A0A100JVM4</accession>
<reference evidence="12 13" key="2">
    <citation type="journal article" date="2016" name="Genome Announc.">
        <title>Draft Genome Sequences of Streptomyces scabiei S58, Streptomyces turgidiscabies T45, and Streptomyces acidiscabies a10, the Pathogens of Potato Common Scab, Isolated in Japan.</title>
        <authorList>
            <person name="Tomihama T."/>
            <person name="Nishi Y."/>
            <person name="Sakai M."/>
            <person name="Ikenaga M."/>
            <person name="Okubo T."/>
            <person name="Ikeda S."/>
        </authorList>
    </citation>
    <scope>NUCLEOTIDE SEQUENCE [LARGE SCALE GENOMIC DNA]</scope>
    <source>
        <strain evidence="12 13">S58</strain>
    </source>
</reference>
<keyword evidence="5" id="KW-0547">Nucleotide-binding</keyword>
<evidence type="ECO:0000256" key="2">
    <source>
        <dbReference type="ARBA" id="ARBA00012438"/>
    </source>
</evidence>
<evidence type="ECO:0000256" key="3">
    <source>
        <dbReference type="ARBA" id="ARBA00022553"/>
    </source>
</evidence>
<dbReference type="Gene3D" id="3.30.565.10">
    <property type="entry name" value="Histidine kinase-like ATPase, C-terminal domain"/>
    <property type="match status" value="1"/>
</dbReference>
<feature type="region of interest" description="Disordered" evidence="9">
    <location>
        <begin position="401"/>
        <end position="434"/>
    </location>
</feature>
<keyword evidence="7" id="KW-0067">ATP-binding</keyword>
<keyword evidence="6 12" id="KW-0418">Kinase</keyword>
<evidence type="ECO:0000256" key="1">
    <source>
        <dbReference type="ARBA" id="ARBA00000085"/>
    </source>
</evidence>
<gene>
    <name evidence="12" type="primary">liaS_12</name>
    <name evidence="12" type="ORF">SsS58_06956</name>
</gene>
<dbReference type="GO" id="GO:0016020">
    <property type="term" value="C:membrane"/>
    <property type="evidence" value="ECO:0007669"/>
    <property type="project" value="InterPro"/>
</dbReference>
<evidence type="ECO:0000313" key="12">
    <source>
        <dbReference type="EMBL" id="GAQ66522.1"/>
    </source>
</evidence>
<evidence type="ECO:0000313" key="13">
    <source>
        <dbReference type="Proteomes" id="UP000067448"/>
    </source>
</evidence>
<protein>
    <recommendedName>
        <fullName evidence="2">histidine kinase</fullName>
        <ecNumber evidence="2">2.7.13.3</ecNumber>
    </recommendedName>
</protein>
<dbReference type="GO" id="GO:0000155">
    <property type="term" value="F:phosphorelay sensor kinase activity"/>
    <property type="evidence" value="ECO:0007669"/>
    <property type="project" value="InterPro"/>
</dbReference>
<feature type="transmembrane region" description="Helical" evidence="10">
    <location>
        <begin position="94"/>
        <end position="116"/>
    </location>
</feature>
<dbReference type="SUPFAM" id="SSF55874">
    <property type="entry name" value="ATPase domain of HSP90 chaperone/DNA topoisomerase II/histidine kinase"/>
    <property type="match status" value="1"/>
</dbReference>
<evidence type="ECO:0000256" key="5">
    <source>
        <dbReference type="ARBA" id="ARBA00022741"/>
    </source>
</evidence>
<feature type="transmembrane region" description="Helical" evidence="10">
    <location>
        <begin position="128"/>
        <end position="149"/>
    </location>
</feature>
<evidence type="ECO:0000256" key="7">
    <source>
        <dbReference type="ARBA" id="ARBA00022840"/>
    </source>
</evidence>
<proteinExistence type="predicted"/>
<sequence>MAATVSIAVSTTDSVGPLISVSGAFAVTAAVALTVWGPRRPKALFAAVPGAAVLSLLVTFTYQGPARSAAANWWTAETLALMILVVVGIRRPKAWTAVALTVLLAATITLSPLRIALTVVPPASSDETLQLCLIWAILAIVATGVGSYLRGLDARARAALVAERRAERMKLARDLHDYAAHDVTAVVVLVEAAQVLAEEDPRRALELLSEIGTAGAQALKAMDHTVQLLADPGEATKGNRFRDAVGRPGTTAGRPARQTGVPRRDLGELPSLLERFNRTGSPRAVLETDGVATDRIPDDVSKMGYRVIVEALTNVRRHAATASRVLITLRRETADGVPVLRLTVADDATRPRSGLAVERPSGAGGTGISSLSERAGELGGELTAGPAAGGGWRVVLVLPVGGARDEREDPRGGADRGEHRDGHRVPGPRHLPNG</sequence>
<dbReference type="AlphaFoldDB" id="A0A100JVM4"/>
<dbReference type="PANTHER" id="PTHR24421:SF10">
    <property type="entry name" value="NITRATE_NITRITE SENSOR PROTEIN NARQ"/>
    <property type="match status" value="1"/>
</dbReference>
<organism evidence="12 13">
    <name type="scientific">Streptomyces scabiei</name>
    <dbReference type="NCBI Taxonomy" id="1930"/>
    <lineage>
        <taxon>Bacteria</taxon>
        <taxon>Bacillati</taxon>
        <taxon>Actinomycetota</taxon>
        <taxon>Actinomycetes</taxon>
        <taxon>Kitasatosporales</taxon>
        <taxon>Streptomycetaceae</taxon>
        <taxon>Streptomyces</taxon>
    </lineage>
</organism>
<feature type="transmembrane region" description="Helical" evidence="10">
    <location>
        <begin position="43"/>
        <end position="63"/>
    </location>
</feature>
<name>A0A100JVM4_STRSC</name>
<keyword evidence="4 12" id="KW-0808">Transferase</keyword>
<evidence type="ECO:0000256" key="4">
    <source>
        <dbReference type="ARBA" id="ARBA00022679"/>
    </source>
</evidence>
<feature type="transmembrane region" description="Helical" evidence="10">
    <location>
        <begin position="15"/>
        <end position="36"/>
    </location>
</feature>
<evidence type="ECO:0000256" key="8">
    <source>
        <dbReference type="ARBA" id="ARBA00023012"/>
    </source>
</evidence>
<dbReference type="EC" id="2.7.13.3" evidence="2"/>